<keyword evidence="3" id="KW-1185">Reference proteome</keyword>
<evidence type="ECO:0000313" key="2">
    <source>
        <dbReference type="EMBL" id="KAG5570695.1"/>
    </source>
</evidence>
<dbReference type="AlphaFoldDB" id="A0A9J5W5Q0"/>
<comment type="caution">
    <text evidence="2">The sequence shown here is derived from an EMBL/GenBank/DDBJ whole genome shotgun (WGS) entry which is preliminary data.</text>
</comment>
<keyword evidence="1" id="KW-0175">Coiled coil</keyword>
<name>A0A9J5W5Q0_SOLCO</name>
<reference evidence="2 3" key="1">
    <citation type="submission" date="2020-09" db="EMBL/GenBank/DDBJ databases">
        <title>De no assembly of potato wild relative species, Solanum commersonii.</title>
        <authorList>
            <person name="Cho K."/>
        </authorList>
    </citation>
    <scope>NUCLEOTIDE SEQUENCE [LARGE SCALE GENOMIC DNA]</scope>
    <source>
        <strain evidence="2">LZ3.2</strain>
        <tissue evidence="2">Leaf</tissue>
    </source>
</reference>
<accession>A0A9J5W5Q0</accession>
<evidence type="ECO:0000313" key="3">
    <source>
        <dbReference type="Proteomes" id="UP000824120"/>
    </source>
</evidence>
<proteinExistence type="predicted"/>
<dbReference type="EMBL" id="JACXVP010000012">
    <property type="protein sequence ID" value="KAG5570695.1"/>
    <property type="molecule type" value="Genomic_DNA"/>
</dbReference>
<organism evidence="2 3">
    <name type="scientific">Solanum commersonii</name>
    <name type="common">Commerson's wild potato</name>
    <name type="synonym">Commerson's nightshade</name>
    <dbReference type="NCBI Taxonomy" id="4109"/>
    <lineage>
        <taxon>Eukaryota</taxon>
        <taxon>Viridiplantae</taxon>
        <taxon>Streptophyta</taxon>
        <taxon>Embryophyta</taxon>
        <taxon>Tracheophyta</taxon>
        <taxon>Spermatophyta</taxon>
        <taxon>Magnoliopsida</taxon>
        <taxon>eudicotyledons</taxon>
        <taxon>Gunneridae</taxon>
        <taxon>Pentapetalae</taxon>
        <taxon>asterids</taxon>
        <taxon>lamiids</taxon>
        <taxon>Solanales</taxon>
        <taxon>Solanaceae</taxon>
        <taxon>Solanoideae</taxon>
        <taxon>Solaneae</taxon>
        <taxon>Solanum</taxon>
    </lineage>
</organism>
<protein>
    <submittedName>
        <fullName evidence="2">Uncharacterized protein</fullName>
    </submittedName>
</protein>
<gene>
    <name evidence="2" type="ORF">H5410_060461</name>
</gene>
<feature type="coiled-coil region" evidence="1">
    <location>
        <begin position="68"/>
        <end position="95"/>
    </location>
</feature>
<evidence type="ECO:0000256" key="1">
    <source>
        <dbReference type="SAM" id="Coils"/>
    </source>
</evidence>
<dbReference type="Proteomes" id="UP000824120">
    <property type="component" value="Chromosome 12"/>
</dbReference>
<sequence length="226" mass="26365">MKGKKLIFIRSIPNLEIRAQIIDKISNTSTSQNHIREDVPTKEGSYTKAEVKNLQLERRKLISFPTTISDIKQEINNLKVDIHRLKEKNVTIEIRLDNIKSLKDLGNSSESSSYEGDSKDLDFLKTLHFGHPMYKEFLDFIQSKQGKDNIPQSYSTVLTDEENIEIFDQNDKKKVILLLEQSDLRWKNDPWQIMQMCLYSVSYTTFAYKYKMYYEMILSAAGSGEF</sequence>